<keyword evidence="3 5" id="KW-1133">Transmembrane helix</keyword>
<feature type="transmembrane region" description="Helical" evidence="5">
    <location>
        <begin position="107"/>
        <end position="125"/>
    </location>
</feature>
<keyword evidence="2 5" id="KW-0812">Transmembrane</keyword>
<accession>A0A0U4W657</accession>
<dbReference type="OrthoDB" id="974877at2"/>
<keyword evidence="4 5" id="KW-0472">Membrane</keyword>
<proteinExistence type="predicted"/>
<dbReference type="Gene3D" id="1.20.120.350">
    <property type="entry name" value="Voltage-gated potassium channels. Chain C"/>
    <property type="match status" value="1"/>
</dbReference>
<evidence type="ECO:0000313" key="6">
    <source>
        <dbReference type="EMBL" id="ALZ83429.1"/>
    </source>
</evidence>
<evidence type="ECO:0000256" key="3">
    <source>
        <dbReference type="ARBA" id="ARBA00022989"/>
    </source>
</evidence>
<feature type="transmembrane region" description="Helical" evidence="5">
    <location>
        <begin position="20"/>
        <end position="39"/>
    </location>
</feature>
<dbReference type="KEGG" id="por:APT59_04130"/>
<gene>
    <name evidence="6" type="ORF">APT59_04130</name>
</gene>
<dbReference type="AlphaFoldDB" id="A0A0U4W657"/>
<sequence length="354" mass="40644">MSAPAAPAAPPVRRHEGLLALWDGLILILVCVNLALILFDSLYALGPLNQALAAVLPGFHAFYGERIHAHFTHIDLVFVAFFLTDVLLGWLVAVVERRHSRWYHYPFIHWYDVLGCIPLGGFRLLRALRIISLLLRLQRLGLIDMRHWRPYQLFDHYYQLLMEDLSDRVMIKICGELQDELNTRDDFSQSVIDRVIRPRKQRLIDGMAQRIQAMVEQGYTQNRATLERLVGDVVQRALDENPDLARLKRLPMGDRLADTLDGVLTDIVNGLVREATASLRTRDFRALASRLADHGFDQSLPSGAQDNALDEVLVEILEVFKQKVLQRRLAQLDGELWPQEWQRSEIDPINAPRR</sequence>
<protein>
    <submittedName>
        <fullName evidence="6">Preprotein translocase subunit SecA</fullName>
    </submittedName>
</protein>
<dbReference type="RefSeq" id="WP_059313688.1">
    <property type="nucleotide sequence ID" value="NZ_CP013987.1"/>
</dbReference>
<organism evidence="6 7">
    <name type="scientific">Pseudomonas oryzihabitans</name>
    <dbReference type="NCBI Taxonomy" id="47885"/>
    <lineage>
        <taxon>Bacteria</taxon>
        <taxon>Pseudomonadati</taxon>
        <taxon>Pseudomonadota</taxon>
        <taxon>Gammaproteobacteria</taxon>
        <taxon>Pseudomonadales</taxon>
        <taxon>Pseudomonadaceae</taxon>
        <taxon>Pseudomonas</taxon>
    </lineage>
</organism>
<evidence type="ECO:0000256" key="4">
    <source>
        <dbReference type="ARBA" id="ARBA00023136"/>
    </source>
</evidence>
<name>A0A0U4W657_9PSED</name>
<dbReference type="GO" id="GO:0016020">
    <property type="term" value="C:membrane"/>
    <property type="evidence" value="ECO:0007669"/>
    <property type="project" value="UniProtKB-SubCell"/>
</dbReference>
<dbReference type="SUPFAM" id="SSF81324">
    <property type="entry name" value="Voltage-gated potassium channels"/>
    <property type="match status" value="1"/>
</dbReference>
<comment type="subcellular location">
    <subcellularLocation>
        <location evidence="1">Membrane</location>
        <topology evidence="1">Multi-pass membrane protein</topology>
    </subcellularLocation>
</comment>
<evidence type="ECO:0000256" key="2">
    <source>
        <dbReference type="ARBA" id="ARBA00022692"/>
    </source>
</evidence>
<dbReference type="EMBL" id="CP013987">
    <property type="protein sequence ID" value="ALZ83429.1"/>
    <property type="molecule type" value="Genomic_DNA"/>
</dbReference>
<reference evidence="6 7" key="1">
    <citation type="submission" date="2016-01" db="EMBL/GenBank/DDBJ databases">
        <title>Annotation of Pseudomonas oryzihabitans USDA-ARS-USMARC-56511.</title>
        <authorList>
            <person name="Harhay G.P."/>
            <person name="Harhay D.M."/>
            <person name="Smith T.P.L."/>
            <person name="Bono J.L."/>
            <person name="Heaton M.P."/>
            <person name="Clawson M.L."/>
            <person name="Chitko-Mckown C.G."/>
            <person name="Capik S.F."/>
            <person name="DeDonder K.D."/>
            <person name="Apley M.D."/>
            <person name="Lubbers B.V."/>
            <person name="White B.J."/>
            <person name="Larson R.L."/>
        </authorList>
    </citation>
    <scope>NUCLEOTIDE SEQUENCE [LARGE SCALE GENOMIC DNA]</scope>
    <source>
        <strain evidence="6 7">USDA-ARS-USMARC-56511</strain>
    </source>
</reference>
<evidence type="ECO:0000313" key="7">
    <source>
        <dbReference type="Proteomes" id="UP000064137"/>
    </source>
</evidence>
<evidence type="ECO:0000256" key="5">
    <source>
        <dbReference type="SAM" id="Phobius"/>
    </source>
</evidence>
<dbReference type="InterPro" id="IPR027359">
    <property type="entry name" value="Volt_channel_dom_sf"/>
</dbReference>
<feature type="transmembrane region" description="Helical" evidence="5">
    <location>
        <begin position="76"/>
        <end position="95"/>
    </location>
</feature>
<evidence type="ECO:0000256" key="1">
    <source>
        <dbReference type="ARBA" id="ARBA00004141"/>
    </source>
</evidence>
<dbReference type="Proteomes" id="UP000064137">
    <property type="component" value="Chromosome"/>
</dbReference>